<evidence type="ECO:0000256" key="1">
    <source>
        <dbReference type="ARBA" id="ARBA00008848"/>
    </source>
</evidence>
<reference evidence="5" key="1">
    <citation type="submission" date="2023-10" db="EMBL/GenBank/DDBJ databases">
        <authorList>
            <person name="Chen Y."/>
            <person name="Shah S."/>
            <person name="Dougan E. K."/>
            <person name="Thang M."/>
            <person name="Chan C."/>
        </authorList>
    </citation>
    <scope>NUCLEOTIDE SEQUENCE [LARGE SCALE GENOMIC DNA]</scope>
</reference>
<gene>
    <name evidence="5" type="ORF">PCOR1329_LOCUS44385</name>
</gene>
<sequence length="554" mass="60218">GSKPSARQPPEGGRRGPAAARSPACRRGGVWGVMSRLLWVRNEAFDHGCFNTSVRWTVPKVLDFLGSLRIAVPSMNITRAMWVDAATNKCKPALTEAEATAYWNVFSVLSQNILGMPGDPLDVRRIGLVLMCQVFSPHRVRADQFVKSGEMFPGNQRSGRQSPRCTSPRAGHSAQAPTVSRGREASAAMLAFVRDHVGSFLQVACFALSSEPASVSSDEFDILGLILSAGSSMAQPHKKLSEGIPELSARKVLPMQELRDLFDKSLVWNEDVYPAVEPTPHAISGMAPETGSEKTVNLSGLSKTTWFQNPKDAEIRYLNIIGCTDCTFYVTSNVHFCLATGCHDCNIVMSSVSALCTISHCEKISVHVAAHCFKMDNSTDSSAFLFCHIPPILTGDTRGIKLAPFNVLSSSLSAALAAGSMQLDPEYVDVWAYPVCCALGVPNETMSIRSGAPNEPSNTVYHFVHPASFQPVVVPGPPARGAGGAVPLCLPQVYDDAFKSREEEMRTLQRSLAELGDEAKRKRVQQTIQGHFREWLQSTGKSRQLADLARMARP</sequence>
<dbReference type="EMBL" id="CAUYUJ010015331">
    <property type="protein sequence ID" value="CAK0852673.1"/>
    <property type="molecule type" value="Genomic_DNA"/>
</dbReference>
<name>A0ABN9U1L4_9DINO</name>
<organism evidence="5 6">
    <name type="scientific">Prorocentrum cordatum</name>
    <dbReference type="NCBI Taxonomy" id="2364126"/>
    <lineage>
        <taxon>Eukaryota</taxon>
        <taxon>Sar</taxon>
        <taxon>Alveolata</taxon>
        <taxon>Dinophyceae</taxon>
        <taxon>Prorocentrales</taxon>
        <taxon>Prorocentraceae</taxon>
        <taxon>Prorocentrum</taxon>
    </lineage>
</organism>
<dbReference type="InterPro" id="IPR017901">
    <property type="entry name" value="C-CAP_CF_C-like"/>
</dbReference>
<protein>
    <recommendedName>
        <fullName evidence="4">C-CAP/cofactor C-like domain-containing protein</fullName>
    </recommendedName>
</protein>
<feature type="region of interest" description="Disordered" evidence="3">
    <location>
        <begin position="150"/>
        <end position="180"/>
    </location>
</feature>
<dbReference type="Proteomes" id="UP001189429">
    <property type="component" value="Unassembled WGS sequence"/>
</dbReference>
<feature type="region of interest" description="Disordered" evidence="3">
    <location>
        <begin position="1"/>
        <end position="23"/>
    </location>
</feature>
<dbReference type="Gene3D" id="2.160.20.70">
    <property type="match status" value="1"/>
</dbReference>
<evidence type="ECO:0000256" key="2">
    <source>
        <dbReference type="SAM" id="Coils"/>
    </source>
</evidence>
<evidence type="ECO:0000259" key="4">
    <source>
        <dbReference type="PROSITE" id="PS51329"/>
    </source>
</evidence>
<comment type="caution">
    <text evidence="5">The sequence shown here is derived from an EMBL/GenBank/DDBJ whole genome shotgun (WGS) entry which is preliminary data.</text>
</comment>
<dbReference type="InterPro" id="IPR016098">
    <property type="entry name" value="CAP/MinC_C"/>
</dbReference>
<keyword evidence="2" id="KW-0175">Coiled coil</keyword>
<proteinExistence type="inferred from homology"/>
<feature type="compositionally biased region" description="Polar residues" evidence="3">
    <location>
        <begin position="155"/>
        <end position="165"/>
    </location>
</feature>
<dbReference type="PANTHER" id="PTHR16052:SF0">
    <property type="entry name" value="TBCC DOMAIN-CONTAINING PROTEIN 1"/>
    <property type="match status" value="1"/>
</dbReference>
<comment type="similarity">
    <text evidence="1">Belongs to the TBCC family.</text>
</comment>
<dbReference type="Pfam" id="PF07986">
    <property type="entry name" value="TBCC"/>
    <property type="match status" value="1"/>
</dbReference>
<dbReference type="PANTHER" id="PTHR16052">
    <property type="entry name" value="TBCC DOMAIN-CONTAINING PROTEIN 1"/>
    <property type="match status" value="1"/>
</dbReference>
<dbReference type="InterPro" id="IPR012945">
    <property type="entry name" value="Tubulin-bd_cofactor_C_dom"/>
</dbReference>
<evidence type="ECO:0000256" key="3">
    <source>
        <dbReference type="SAM" id="MobiDB-lite"/>
    </source>
</evidence>
<dbReference type="InterPro" id="IPR039589">
    <property type="entry name" value="TBCC1"/>
</dbReference>
<accession>A0ABN9U1L4</accession>
<keyword evidence="6" id="KW-1185">Reference proteome</keyword>
<feature type="domain" description="C-CAP/cofactor C-like" evidence="4">
    <location>
        <begin position="295"/>
        <end position="425"/>
    </location>
</feature>
<feature type="coiled-coil region" evidence="2">
    <location>
        <begin position="498"/>
        <end position="525"/>
    </location>
</feature>
<feature type="non-terminal residue" evidence="5">
    <location>
        <position position="1"/>
    </location>
</feature>
<evidence type="ECO:0000313" key="6">
    <source>
        <dbReference type="Proteomes" id="UP001189429"/>
    </source>
</evidence>
<evidence type="ECO:0000313" key="5">
    <source>
        <dbReference type="EMBL" id="CAK0852673.1"/>
    </source>
</evidence>
<dbReference type="PROSITE" id="PS51329">
    <property type="entry name" value="C_CAP_COFACTOR_C"/>
    <property type="match status" value="1"/>
</dbReference>